<dbReference type="GO" id="GO:0016020">
    <property type="term" value="C:membrane"/>
    <property type="evidence" value="ECO:0007669"/>
    <property type="project" value="TreeGrafter"/>
</dbReference>
<feature type="active site" description="Nucleophile" evidence="3">
    <location>
        <position position="275"/>
    </location>
</feature>
<dbReference type="PANTHER" id="PTHR24185:SF1">
    <property type="entry name" value="CALCIUM-INDEPENDENT PHOSPHOLIPASE A2-GAMMA"/>
    <property type="match status" value="1"/>
</dbReference>
<dbReference type="AlphaFoldDB" id="A0A8I3ATC5"/>
<evidence type="ECO:0000256" key="1">
    <source>
        <dbReference type="ARBA" id="ARBA00022801"/>
    </source>
</evidence>
<evidence type="ECO:0000256" key="2">
    <source>
        <dbReference type="ARBA" id="ARBA00022963"/>
    </source>
</evidence>
<feature type="short sequence motif" description="DGA/G" evidence="3">
    <location>
        <begin position="438"/>
        <end position="440"/>
    </location>
</feature>
<dbReference type="CDD" id="cd07216">
    <property type="entry name" value="Pat17_PNPLA8_PNPLA9_like3"/>
    <property type="match status" value="1"/>
</dbReference>
<feature type="active site" description="Proton acceptor" evidence="3">
    <location>
        <position position="438"/>
    </location>
</feature>
<evidence type="ECO:0000256" key="3">
    <source>
        <dbReference type="PROSITE-ProRule" id="PRU01161"/>
    </source>
</evidence>
<protein>
    <submittedName>
        <fullName evidence="5">Phospholipase A I like protein</fullName>
    </submittedName>
</protein>
<dbReference type="GO" id="GO:0047499">
    <property type="term" value="F:calcium-independent phospholipase A2 activity"/>
    <property type="evidence" value="ECO:0007669"/>
    <property type="project" value="TreeGrafter"/>
</dbReference>
<evidence type="ECO:0000313" key="6">
    <source>
        <dbReference type="Proteomes" id="UP000689129"/>
    </source>
</evidence>
<organism evidence="5 6">
    <name type="scientific">Verticillium longisporum</name>
    <name type="common">Verticillium dahliae var. longisporum</name>
    <dbReference type="NCBI Taxonomy" id="100787"/>
    <lineage>
        <taxon>Eukaryota</taxon>
        <taxon>Fungi</taxon>
        <taxon>Dikarya</taxon>
        <taxon>Ascomycota</taxon>
        <taxon>Pezizomycotina</taxon>
        <taxon>Sordariomycetes</taxon>
        <taxon>Hypocreomycetidae</taxon>
        <taxon>Glomerellales</taxon>
        <taxon>Plectosphaerellaceae</taxon>
        <taxon>Verticillium</taxon>
    </lineage>
</organism>
<proteinExistence type="predicted"/>
<dbReference type="OrthoDB" id="1658288at2759"/>
<keyword evidence="3" id="KW-0443">Lipid metabolism</keyword>
<dbReference type="GO" id="GO:0019369">
    <property type="term" value="P:arachidonate metabolic process"/>
    <property type="evidence" value="ECO:0007669"/>
    <property type="project" value="TreeGrafter"/>
</dbReference>
<reference evidence="5" key="1">
    <citation type="journal article" date="2021" name="Mol. Plant Pathol.">
        <title>A 20-kb lineage-specific genomic region tames virulence in pathogenic amphidiploid Verticillium longisporum.</title>
        <authorList>
            <person name="Harting R."/>
            <person name="Starke J."/>
            <person name="Kusch H."/>
            <person name="Poggeler S."/>
            <person name="Maurus I."/>
            <person name="Schluter R."/>
            <person name="Landesfeind M."/>
            <person name="Bulla I."/>
            <person name="Nowrousian M."/>
            <person name="de Jonge R."/>
            <person name="Stahlhut G."/>
            <person name="Hoff K.J."/>
            <person name="Asshauer K.P."/>
            <person name="Thurmer A."/>
            <person name="Stanke M."/>
            <person name="Daniel R."/>
            <person name="Morgenstern B."/>
            <person name="Thomma B.P.H.J."/>
            <person name="Kronstad J.W."/>
            <person name="Braus-Stromeyer S.A."/>
            <person name="Braus G.H."/>
        </authorList>
    </citation>
    <scope>NUCLEOTIDE SEQUENCE</scope>
    <source>
        <strain evidence="5">Vl32</strain>
    </source>
</reference>
<feature type="short sequence motif" description="GXSXG" evidence="3">
    <location>
        <begin position="273"/>
        <end position="277"/>
    </location>
</feature>
<accession>A0A8I3ATC5</accession>
<keyword evidence="2 3" id="KW-0442">Lipid degradation</keyword>
<dbReference type="PROSITE" id="PS51635">
    <property type="entry name" value="PNPLA"/>
    <property type="match status" value="1"/>
</dbReference>
<gene>
    <name evidence="5" type="ORF">HYQ45_005547</name>
</gene>
<evidence type="ECO:0000259" key="4">
    <source>
        <dbReference type="PROSITE" id="PS51635"/>
    </source>
</evidence>
<comment type="caution">
    <text evidence="5">The sequence shown here is derived from an EMBL/GenBank/DDBJ whole genome shotgun (WGS) entry which is preliminary data.</text>
</comment>
<evidence type="ECO:0000313" key="5">
    <source>
        <dbReference type="EMBL" id="KAG7136952.1"/>
    </source>
</evidence>
<keyword evidence="1 3" id="KW-0378">Hydrolase</keyword>
<feature type="short sequence motif" description="GXGXXG" evidence="3">
    <location>
        <begin position="239"/>
        <end position="244"/>
    </location>
</feature>
<feature type="domain" description="PNPLA" evidence="4">
    <location>
        <begin position="235"/>
        <end position="451"/>
    </location>
</feature>
<dbReference type="InterPro" id="IPR002641">
    <property type="entry name" value="PNPLA_dom"/>
</dbReference>
<dbReference type="Proteomes" id="UP000689129">
    <property type="component" value="Unassembled WGS sequence"/>
</dbReference>
<dbReference type="Pfam" id="PF01734">
    <property type="entry name" value="Patatin"/>
    <property type="match status" value="1"/>
</dbReference>
<dbReference type="GO" id="GO:0016042">
    <property type="term" value="P:lipid catabolic process"/>
    <property type="evidence" value="ECO:0007669"/>
    <property type="project" value="UniProtKB-UniRule"/>
</dbReference>
<dbReference type="EMBL" id="JAEMWZ010000094">
    <property type="protein sequence ID" value="KAG7136952.1"/>
    <property type="molecule type" value="Genomic_DNA"/>
</dbReference>
<dbReference type="PANTHER" id="PTHR24185">
    <property type="entry name" value="CALCIUM-INDEPENDENT PHOSPHOLIPASE A2-GAMMA"/>
    <property type="match status" value="1"/>
</dbReference>
<sequence length="603" mass="66410">MQIPDALEALSVYPSAPGDAPDGKYAVRSGKKKHVDSSGPGIEYTSWFRTPSLDTKTIQRLHSIQLFTESRDQGFCDDKAAGIWTWFEIAIMENADAVTPRVKDDIQLSWSSHKNVLSCEDFTWLQGSVFSEDHDLFRLVEKNNVIAVRLCSRFQGWKLTAKRGYLVVELGAPIERESLNFGSIAAKVLGTQEALNDINKVMFPTLEQLPSVPDSLFKADMLSTASANDRPLRVLSLDGGGVRGLASLMILKKVMDQSCPGKKPCEVFDMIGGTSTGGFIAIMLGRLEMSVNDCIASYVKFMGQVFPQVQEVKSFAGLVGHFWPSLGTVVKVGVNGEKWDHSVLEKVIKDLIREKLNQDPDSVPFRDENNTNPPCKVFVTAVASHGSNNHAPVLLRSYTNPLQMPELPDIKLWEAARATSAAPMFFKRLEVNGQTFVDGGLQANNPIGWLWNEVLQVFGPVRTTGCFLSIGTGTPLSQTLSTVNHPIDFTNGLASIATNSEMANILFRSLINAFAPRSMARKYWRFNVGDGLPDWVEEDGVGSWRRLLAKVEESNVGELDDVAMIDITRSRAEDYMKEPGFTTLLNECAPALGVQKPQLVGSN</sequence>
<name>A0A8I3ATC5_VERLO</name>